<evidence type="ECO:0000313" key="2">
    <source>
        <dbReference type="EMBL" id="PWF99754.1"/>
    </source>
</evidence>
<dbReference type="AlphaFoldDB" id="A0A2V1N010"/>
<name>A0A2V1N010_9LACO</name>
<evidence type="ECO:0000259" key="1">
    <source>
        <dbReference type="PROSITE" id="PS50995"/>
    </source>
</evidence>
<accession>A0A2V1N010</accession>
<reference evidence="2 3" key="1">
    <citation type="journal article" date="2018" name="Int. J. Syst. Evol. Microbiol.">
        <title>Lactobacillus bambusae sp. nov., isolated from a traditional fermented Ma-bamboo shoots of Taiwan.</title>
        <authorList>
            <person name="Wang L.-T."/>
        </authorList>
    </citation>
    <scope>NUCLEOTIDE SEQUENCE [LARGE SCALE GENOMIC DNA]</scope>
    <source>
        <strain evidence="2 3">BS-W1</strain>
    </source>
</reference>
<dbReference type="OrthoDB" id="3254893at2"/>
<dbReference type="Proteomes" id="UP000245080">
    <property type="component" value="Unassembled WGS sequence"/>
</dbReference>
<dbReference type="PANTHER" id="PTHR33164:SF43">
    <property type="entry name" value="HTH-TYPE TRANSCRIPTIONAL REPRESSOR YETL"/>
    <property type="match status" value="1"/>
</dbReference>
<dbReference type="PRINTS" id="PR00598">
    <property type="entry name" value="HTHMARR"/>
</dbReference>
<sequence>MEAIEKELQAKFVDTYLHTFKYLGDAMSVGAEEHQISFEAYLLLHMIGEHDAQLTMAQIADIRGVSRSAIARQINTLLKKKFIQQLVNFDDRRVRYLKITSEGMAVDENITERNDAEFTRWLNVFGVNEAKAALGYVENFNDRLSEMGLAGFDALHDKRHSQRSGKTFA</sequence>
<dbReference type="InterPro" id="IPR000835">
    <property type="entry name" value="HTH_MarR-typ"/>
</dbReference>
<organism evidence="2 3">
    <name type="scientific">Levilactobacillus bambusae</name>
    <dbReference type="NCBI Taxonomy" id="2024736"/>
    <lineage>
        <taxon>Bacteria</taxon>
        <taxon>Bacillati</taxon>
        <taxon>Bacillota</taxon>
        <taxon>Bacilli</taxon>
        <taxon>Lactobacillales</taxon>
        <taxon>Lactobacillaceae</taxon>
        <taxon>Levilactobacillus</taxon>
    </lineage>
</organism>
<protein>
    <submittedName>
        <fullName evidence="2">MarR family transcriptional regulator</fullName>
    </submittedName>
</protein>
<dbReference type="RefSeq" id="WP_109250609.1">
    <property type="nucleotide sequence ID" value="NZ_QCXQ01000003.1"/>
</dbReference>
<dbReference type="Gene3D" id="1.10.10.10">
    <property type="entry name" value="Winged helix-like DNA-binding domain superfamily/Winged helix DNA-binding domain"/>
    <property type="match status" value="1"/>
</dbReference>
<keyword evidence="3" id="KW-1185">Reference proteome</keyword>
<gene>
    <name evidence="2" type="ORF">DCM90_06750</name>
</gene>
<dbReference type="PANTHER" id="PTHR33164">
    <property type="entry name" value="TRANSCRIPTIONAL REGULATOR, MARR FAMILY"/>
    <property type="match status" value="1"/>
</dbReference>
<dbReference type="GO" id="GO:0003700">
    <property type="term" value="F:DNA-binding transcription factor activity"/>
    <property type="evidence" value="ECO:0007669"/>
    <property type="project" value="InterPro"/>
</dbReference>
<dbReference type="GO" id="GO:0006950">
    <property type="term" value="P:response to stress"/>
    <property type="evidence" value="ECO:0007669"/>
    <property type="project" value="TreeGrafter"/>
</dbReference>
<dbReference type="EMBL" id="QCXQ01000003">
    <property type="protein sequence ID" value="PWF99754.1"/>
    <property type="molecule type" value="Genomic_DNA"/>
</dbReference>
<dbReference type="SUPFAM" id="SSF46785">
    <property type="entry name" value="Winged helix' DNA-binding domain"/>
    <property type="match status" value="1"/>
</dbReference>
<dbReference type="SMART" id="SM00347">
    <property type="entry name" value="HTH_MARR"/>
    <property type="match status" value="1"/>
</dbReference>
<dbReference type="PROSITE" id="PS50995">
    <property type="entry name" value="HTH_MARR_2"/>
    <property type="match status" value="1"/>
</dbReference>
<dbReference type="InterPro" id="IPR036390">
    <property type="entry name" value="WH_DNA-bd_sf"/>
</dbReference>
<evidence type="ECO:0000313" key="3">
    <source>
        <dbReference type="Proteomes" id="UP000245080"/>
    </source>
</evidence>
<comment type="caution">
    <text evidence="2">The sequence shown here is derived from an EMBL/GenBank/DDBJ whole genome shotgun (WGS) entry which is preliminary data.</text>
</comment>
<dbReference type="Pfam" id="PF12802">
    <property type="entry name" value="MarR_2"/>
    <property type="match status" value="1"/>
</dbReference>
<dbReference type="InterPro" id="IPR039422">
    <property type="entry name" value="MarR/SlyA-like"/>
</dbReference>
<feature type="domain" description="HTH marR-type" evidence="1">
    <location>
        <begin position="1"/>
        <end position="142"/>
    </location>
</feature>
<dbReference type="InterPro" id="IPR036388">
    <property type="entry name" value="WH-like_DNA-bd_sf"/>
</dbReference>
<proteinExistence type="predicted"/>